<sequence length="50" mass="6017">MKIRYCKGDFFHKRVDIFITRQKSKTPPFRFPLCFDFRSPCAPKKNPLLP</sequence>
<dbReference type="Proteomes" id="UP000016649">
    <property type="component" value="Unassembled WGS sequence"/>
</dbReference>
<keyword evidence="2" id="KW-1185">Reference proteome</keyword>
<dbReference type="EMBL" id="AWVH01000024">
    <property type="protein sequence ID" value="ERJ93547.1"/>
    <property type="molecule type" value="Genomic_DNA"/>
</dbReference>
<name>A0ABN0NZT2_TRELE</name>
<proteinExistence type="predicted"/>
<evidence type="ECO:0000313" key="1">
    <source>
        <dbReference type="EMBL" id="ERJ93547.1"/>
    </source>
</evidence>
<comment type="caution">
    <text evidence="1">The sequence shown here is derived from an EMBL/GenBank/DDBJ whole genome shotgun (WGS) entry which is preliminary data.</text>
</comment>
<evidence type="ECO:0000313" key="2">
    <source>
        <dbReference type="Proteomes" id="UP000016649"/>
    </source>
</evidence>
<accession>A0ABN0NZT2</accession>
<gene>
    <name evidence="1" type="ORF">HMPREF9193_00836</name>
</gene>
<organism evidence="1 2">
    <name type="scientific">Treponema lecithinolyticum ATCC 700332</name>
    <dbReference type="NCBI Taxonomy" id="1321815"/>
    <lineage>
        <taxon>Bacteria</taxon>
        <taxon>Pseudomonadati</taxon>
        <taxon>Spirochaetota</taxon>
        <taxon>Spirochaetia</taxon>
        <taxon>Spirochaetales</taxon>
        <taxon>Treponemataceae</taxon>
        <taxon>Treponema</taxon>
    </lineage>
</organism>
<protein>
    <submittedName>
        <fullName evidence="1">Uncharacterized protein</fullName>
    </submittedName>
</protein>
<reference evidence="1 2" key="1">
    <citation type="submission" date="2013-08" db="EMBL/GenBank/DDBJ databases">
        <authorList>
            <person name="Weinstock G."/>
            <person name="Sodergren E."/>
            <person name="Wylie T."/>
            <person name="Fulton L."/>
            <person name="Fulton R."/>
            <person name="Fronick C."/>
            <person name="O'Laughlin M."/>
            <person name="Godfrey J."/>
            <person name="Miner T."/>
            <person name="Herter B."/>
            <person name="Appelbaum E."/>
            <person name="Cordes M."/>
            <person name="Lek S."/>
            <person name="Wollam A."/>
            <person name="Pepin K.H."/>
            <person name="Palsikar V.B."/>
            <person name="Mitreva M."/>
            <person name="Wilson R.K."/>
        </authorList>
    </citation>
    <scope>NUCLEOTIDE SEQUENCE [LARGE SCALE GENOMIC DNA]</scope>
    <source>
        <strain evidence="1 2">ATCC 700332</strain>
    </source>
</reference>